<evidence type="ECO:0000313" key="1">
    <source>
        <dbReference type="EMBL" id="KAI0307785.1"/>
    </source>
</evidence>
<keyword evidence="2" id="KW-1185">Reference proteome</keyword>
<name>A0AAD4QTI5_9AGAM</name>
<proteinExistence type="predicted"/>
<dbReference type="EMBL" id="WTXG01000001">
    <property type="protein sequence ID" value="KAI0307785.1"/>
    <property type="molecule type" value="Genomic_DNA"/>
</dbReference>
<protein>
    <submittedName>
        <fullName evidence="1">Uncharacterized protein</fullName>
    </submittedName>
</protein>
<evidence type="ECO:0000313" key="2">
    <source>
        <dbReference type="Proteomes" id="UP001203297"/>
    </source>
</evidence>
<dbReference type="Proteomes" id="UP001203297">
    <property type="component" value="Unassembled WGS sequence"/>
</dbReference>
<organism evidence="1 2">
    <name type="scientific">Multifurca ochricompacta</name>
    <dbReference type="NCBI Taxonomy" id="376703"/>
    <lineage>
        <taxon>Eukaryota</taxon>
        <taxon>Fungi</taxon>
        <taxon>Dikarya</taxon>
        <taxon>Basidiomycota</taxon>
        <taxon>Agaricomycotina</taxon>
        <taxon>Agaricomycetes</taxon>
        <taxon>Russulales</taxon>
        <taxon>Russulaceae</taxon>
        <taxon>Multifurca</taxon>
    </lineage>
</organism>
<comment type="caution">
    <text evidence="1">The sequence shown here is derived from an EMBL/GenBank/DDBJ whole genome shotgun (WGS) entry which is preliminary data.</text>
</comment>
<sequence>MNGNDPTASFRSDFLLSIFPEPPQIRQFMGNLRNGRQPSLASTQTLPRISVNIREQKFPTSTRDSNNIAILGFSGRTESAGTQYDVTSFIVGGAPLLHGAFTASLKLSIIDLTSLDQSPAQIAAQFRTSDTKLEPSSAVLATIVTVERKSPNAIISRPQRVVRTSLILDDTNPTTSAGL</sequence>
<accession>A0AAD4QTI5</accession>
<reference evidence="1" key="1">
    <citation type="journal article" date="2022" name="New Phytol.">
        <title>Evolutionary transition to the ectomycorrhizal habit in the genomes of a hyperdiverse lineage of mushroom-forming fungi.</title>
        <authorList>
            <person name="Looney B."/>
            <person name="Miyauchi S."/>
            <person name="Morin E."/>
            <person name="Drula E."/>
            <person name="Courty P.E."/>
            <person name="Kohler A."/>
            <person name="Kuo A."/>
            <person name="LaButti K."/>
            <person name="Pangilinan J."/>
            <person name="Lipzen A."/>
            <person name="Riley R."/>
            <person name="Andreopoulos W."/>
            <person name="He G."/>
            <person name="Johnson J."/>
            <person name="Nolan M."/>
            <person name="Tritt A."/>
            <person name="Barry K.W."/>
            <person name="Grigoriev I.V."/>
            <person name="Nagy L.G."/>
            <person name="Hibbett D."/>
            <person name="Henrissat B."/>
            <person name="Matheny P.B."/>
            <person name="Labbe J."/>
            <person name="Martin F.M."/>
        </authorList>
    </citation>
    <scope>NUCLEOTIDE SEQUENCE</scope>
    <source>
        <strain evidence="1">BPL690</strain>
    </source>
</reference>
<dbReference type="AlphaFoldDB" id="A0AAD4QTI5"/>
<gene>
    <name evidence="1" type="ORF">B0F90DRAFT_64021</name>
</gene>